<dbReference type="Gene3D" id="2.60.40.10">
    <property type="entry name" value="Immunoglobulins"/>
    <property type="match status" value="1"/>
</dbReference>
<dbReference type="InterPro" id="IPR046112">
    <property type="entry name" value="DUF6049"/>
</dbReference>
<dbReference type="EMBL" id="CAFBOZ010000004">
    <property type="protein sequence ID" value="CAB4991174.1"/>
    <property type="molecule type" value="Genomic_DNA"/>
</dbReference>
<keyword evidence="1" id="KW-1133">Transmembrane helix</keyword>
<feature type="transmembrane region" description="Helical" evidence="1">
    <location>
        <begin position="653"/>
        <end position="674"/>
    </location>
</feature>
<evidence type="ECO:0000313" key="2">
    <source>
        <dbReference type="EMBL" id="CAB4930850.1"/>
    </source>
</evidence>
<evidence type="ECO:0000313" key="3">
    <source>
        <dbReference type="EMBL" id="CAB4991174.1"/>
    </source>
</evidence>
<dbReference type="Pfam" id="PF19516">
    <property type="entry name" value="DUF6049"/>
    <property type="match status" value="1"/>
</dbReference>
<proteinExistence type="predicted"/>
<evidence type="ECO:0000256" key="1">
    <source>
        <dbReference type="SAM" id="Phobius"/>
    </source>
</evidence>
<dbReference type="EMBL" id="CAFBNF010000012">
    <property type="protein sequence ID" value="CAB4930850.1"/>
    <property type="molecule type" value="Genomic_DNA"/>
</dbReference>
<sequence length="698" mass="71835">MRVRAPLLALAATALLAAGAVVPSGIALGATNSRPVDVSVDTLLPRAPLPGSMLVIGGAVANTSGSAVPGVTVRLRVGEQPLADRSALAQVADGTITSTGTIIDGSRSAAIPALAPGQSIPFTITVPVDSLRFPSPGVYQILVEAQSDPGDGNRLRVGLIRTFLPWFPDPATTPITGLVTLWPLTETTAVDADGVLLSEQIPRAVAPGGRLRFLLDAAAAHSYKVTWVIDPALVQTLDSMADGYRVRRGTTVVAGVRPDDATNWLDDLRRVTQRADVMALPYAVPDDVALVRGGLPGDVVRSITTAASDTSAVIGRTVSSTLAWPPTGWVDSATLSTLTNAAPRGIVLSERQVSANVDFTPSGAVAIPGTAGSATAVIPDDVLSELLVAPHRTAGESLLDRQRLLAELAVIGEQITDSRTVVMAPPPRWTSTSAYLTELLADIGSVPWIRPVGLATLLGGQPSSVQRTIAPYTRQQRSGELSAAYISRIREAHRSTTLVGDVIAGSAATTVPLLGALARASSAAFRVDTIAGSQIIAGVRARTSKALTGVRIISRGSVTLPGDTGIIPISISNGLDTAVTVGLVLTAVPSVRLSTAPIAPFTIPAGATTLIEVSARVSGSDPVPLEVRLTSPTGDPFGIPAQLSVGSSAYSRAAAWVVGAAFAALVVLLAINAVRRIRSSRANARQVMRGDADSTITS</sequence>
<keyword evidence="1" id="KW-0812">Transmembrane</keyword>
<dbReference type="AlphaFoldDB" id="A0A6J7NMH5"/>
<reference evidence="3" key="1">
    <citation type="submission" date="2020-05" db="EMBL/GenBank/DDBJ databases">
        <authorList>
            <person name="Chiriac C."/>
            <person name="Salcher M."/>
            <person name="Ghai R."/>
            <person name="Kavagutti S V."/>
        </authorList>
    </citation>
    <scope>NUCLEOTIDE SEQUENCE</scope>
</reference>
<accession>A0A6J7NMH5</accession>
<keyword evidence="1" id="KW-0472">Membrane</keyword>
<name>A0A6J7NMH5_9ZZZZ</name>
<gene>
    <name evidence="2" type="ORF">UFOPK3773_00233</name>
    <name evidence="3" type="ORF">UFOPK3992_00053</name>
</gene>
<dbReference type="InterPro" id="IPR013783">
    <property type="entry name" value="Ig-like_fold"/>
</dbReference>
<protein>
    <submittedName>
        <fullName evidence="3">Unannotated protein</fullName>
    </submittedName>
</protein>
<organism evidence="3">
    <name type="scientific">freshwater metagenome</name>
    <dbReference type="NCBI Taxonomy" id="449393"/>
    <lineage>
        <taxon>unclassified sequences</taxon>
        <taxon>metagenomes</taxon>
        <taxon>ecological metagenomes</taxon>
    </lineage>
</organism>